<keyword evidence="1" id="KW-0732">Signal</keyword>
<name>A0AA35QD01_9HYPO</name>
<evidence type="ECO:0000313" key="2">
    <source>
        <dbReference type="EMBL" id="CAI6099765.1"/>
    </source>
</evidence>
<accession>A0AA35QD01</accession>
<comment type="caution">
    <text evidence="2">The sequence shown here is derived from an EMBL/GenBank/DDBJ whole genome shotgun (WGS) entry which is preliminary data.</text>
</comment>
<sequence length="68" mass="7283">MYHPALVTLVFAAFALCDPTPQASLFPSSGFEGKPELIIDLGGCTNIPEKDDALVIPRPRICSHSNVT</sequence>
<evidence type="ECO:0008006" key="4">
    <source>
        <dbReference type="Google" id="ProtNLM"/>
    </source>
</evidence>
<evidence type="ECO:0000256" key="1">
    <source>
        <dbReference type="SAM" id="SignalP"/>
    </source>
</evidence>
<reference evidence="2" key="1">
    <citation type="submission" date="2023-01" db="EMBL/GenBank/DDBJ databases">
        <authorList>
            <person name="Piombo E."/>
        </authorList>
    </citation>
    <scope>NUCLEOTIDE SEQUENCE</scope>
</reference>
<organism evidence="2 3">
    <name type="scientific">Clonostachys chloroleuca</name>
    <dbReference type="NCBI Taxonomy" id="1926264"/>
    <lineage>
        <taxon>Eukaryota</taxon>
        <taxon>Fungi</taxon>
        <taxon>Dikarya</taxon>
        <taxon>Ascomycota</taxon>
        <taxon>Pezizomycotina</taxon>
        <taxon>Sordariomycetes</taxon>
        <taxon>Hypocreomycetidae</taxon>
        <taxon>Hypocreales</taxon>
        <taxon>Bionectriaceae</taxon>
        <taxon>Clonostachys</taxon>
    </lineage>
</organism>
<proteinExistence type="predicted"/>
<dbReference type="EMBL" id="CABFNP030001329">
    <property type="protein sequence ID" value="CAI6099765.1"/>
    <property type="molecule type" value="Genomic_DNA"/>
</dbReference>
<evidence type="ECO:0000313" key="3">
    <source>
        <dbReference type="Proteomes" id="UP001160390"/>
    </source>
</evidence>
<gene>
    <name evidence="2" type="ORF">CCHLO57077_00011527</name>
</gene>
<feature type="signal peptide" evidence="1">
    <location>
        <begin position="1"/>
        <end position="17"/>
    </location>
</feature>
<protein>
    <recommendedName>
        <fullName evidence="4">Secreted protein</fullName>
    </recommendedName>
</protein>
<keyword evidence="3" id="KW-1185">Reference proteome</keyword>
<feature type="chain" id="PRO_5041413518" description="Secreted protein" evidence="1">
    <location>
        <begin position="18"/>
        <end position="68"/>
    </location>
</feature>
<dbReference type="Proteomes" id="UP001160390">
    <property type="component" value="Unassembled WGS sequence"/>
</dbReference>
<dbReference type="AlphaFoldDB" id="A0AA35QD01"/>